<comment type="caution">
    <text evidence="2">The sequence shown here is derived from an EMBL/GenBank/DDBJ whole genome shotgun (WGS) entry which is preliminary data.</text>
</comment>
<evidence type="ECO:0000256" key="1">
    <source>
        <dbReference type="SAM" id="SignalP"/>
    </source>
</evidence>
<name>A0AAN9FYA2_9CAEN</name>
<feature type="signal peptide" evidence="1">
    <location>
        <begin position="1"/>
        <end position="21"/>
    </location>
</feature>
<keyword evidence="1" id="KW-0732">Signal</keyword>
<protein>
    <submittedName>
        <fullName evidence="2">Uncharacterized protein</fullName>
    </submittedName>
</protein>
<feature type="chain" id="PRO_5042815590" evidence="1">
    <location>
        <begin position="22"/>
        <end position="136"/>
    </location>
</feature>
<organism evidence="2 3">
    <name type="scientific">Littorina saxatilis</name>
    <dbReference type="NCBI Taxonomy" id="31220"/>
    <lineage>
        <taxon>Eukaryota</taxon>
        <taxon>Metazoa</taxon>
        <taxon>Spiralia</taxon>
        <taxon>Lophotrochozoa</taxon>
        <taxon>Mollusca</taxon>
        <taxon>Gastropoda</taxon>
        <taxon>Caenogastropoda</taxon>
        <taxon>Littorinimorpha</taxon>
        <taxon>Littorinoidea</taxon>
        <taxon>Littorinidae</taxon>
        <taxon>Littorina</taxon>
    </lineage>
</organism>
<keyword evidence="3" id="KW-1185">Reference proteome</keyword>
<gene>
    <name evidence="2" type="ORF">V1264_024766</name>
</gene>
<sequence length="136" mass="14965">MQTRMLVLLSVCALVARPSEGAWFGTVWGGVKKLAAKAVAVIVNNCSVGIPRGISCSGRRRDVRNADFMLSEKKLCDEVMHERILAELGMTFDLVKDVFEAVDNNSNITGDGNDILDEVEFAAFQESLDLLRHCFS</sequence>
<evidence type="ECO:0000313" key="3">
    <source>
        <dbReference type="Proteomes" id="UP001374579"/>
    </source>
</evidence>
<proteinExistence type="predicted"/>
<dbReference type="AlphaFoldDB" id="A0AAN9FYA2"/>
<dbReference type="Proteomes" id="UP001374579">
    <property type="component" value="Unassembled WGS sequence"/>
</dbReference>
<reference evidence="2 3" key="1">
    <citation type="submission" date="2024-02" db="EMBL/GenBank/DDBJ databases">
        <title>Chromosome-scale genome assembly of the rough periwinkle Littorina saxatilis.</title>
        <authorList>
            <person name="De Jode A."/>
            <person name="Faria R."/>
            <person name="Formenti G."/>
            <person name="Sims Y."/>
            <person name="Smith T.P."/>
            <person name="Tracey A."/>
            <person name="Wood J.M.D."/>
            <person name="Zagrodzka Z.B."/>
            <person name="Johannesson K."/>
            <person name="Butlin R.K."/>
            <person name="Leder E.H."/>
        </authorList>
    </citation>
    <scope>NUCLEOTIDE SEQUENCE [LARGE SCALE GENOMIC DNA]</scope>
    <source>
        <strain evidence="2">Snail1</strain>
        <tissue evidence="2">Muscle</tissue>
    </source>
</reference>
<evidence type="ECO:0000313" key="2">
    <source>
        <dbReference type="EMBL" id="KAK7089086.1"/>
    </source>
</evidence>
<dbReference type="EMBL" id="JBAMIC010003020">
    <property type="protein sequence ID" value="KAK7089086.1"/>
    <property type="molecule type" value="Genomic_DNA"/>
</dbReference>
<accession>A0AAN9FYA2</accession>